<keyword evidence="3" id="KW-0677">Repeat</keyword>
<accession>A0AAW2N2D2</accession>
<evidence type="ECO:0000256" key="2">
    <source>
        <dbReference type="ARBA" id="ARBA00022574"/>
    </source>
</evidence>
<reference evidence="8" key="1">
    <citation type="submission" date="2020-06" db="EMBL/GenBank/DDBJ databases">
        <authorList>
            <person name="Li T."/>
            <person name="Hu X."/>
            <person name="Zhang T."/>
            <person name="Song X."/>
            <person name="Zhang H."/>
            <person name="Dai N."/>
            <person name="Sheng W."/>
            <person name="Hou X."/>
            <person name="Wei L."/>
        </authorList>
    </citation>
    <scope>NUCLEOTIDE SEQUENCE</scope>
    <source>
        <strain evidence="8">KEN8</strain>
        <tissue evidence="8">Leaf</tissue>
    </source>
</reference>
<dbReference type="EMBL" id="JACGWM010000012">
    <property type="protein sequence ID" value="KAL0337657.1"/>
    <property type="molecule type" value="Genomic_DNA"/>
</dbReference>
<keyword evidence="5" id="KW-0238">DNA-binding</keyword>
<comment type="similarity">
    <text evidence="1">Belongs to the WD repeat DDB2/WDR76 family.</text>
</comment>
<dbReference type="SMART" id="SM00320">
    <property type="entry name" value="WD40"/>
    <property type="match status" value="5"/>
</dbReference>
<dbReference type="InterPro" id="IPR050853">
    <property type="entry name" value="WD_repeat_DNA-damage-binding"/>
</dbReference>
<sequence length="550" mass="61446">MGSNGKMTEYERQRLENIKRNEEMLAALKIQSRLNDLSSVAAKRQRAENKSYKRTPAKKPKTETPVVLRRSLRTRGVPPDAATASGLTDDVDDEKKIKKVPESNSHSVHRASPRKPGPFAMRDAYTGDDGSDQKLTETILRCTKKSVLSEADSFPCDSIDNIEKSEDFETFKARKRSWGSVDVEEFQLQPENVARLVPGRIMNLRFFPTLDMQMVVVGNKFGDVGFWNINRKKEDGDGIYLYHPHSGPISGILIDPCSVSKMYSSCYDGFIRLMDVEKEVFDMLYSSEYPIYSISLSPRDTNSLCFSEGKGGVNMWDVRAGKSCLSCDLHEDRINTIDFNAENDKIMATSSSDGTACIWDLRRMHANKPKLLKTVSHKRAVHSAYFSPSGKFLATTSLDDKVGLLSGANYENLSMAHHNNQTQAGGFPHSVPLFKRYVTFFFIEASITEQHNKGRVTYDYINTVLCDGTLCSKATVSLRRGIWGWDDSSIYIGNMKRGVDVISVANSKTVATLESDLISAIPCRLDAHPYNMGMLASATSGGQVYIWTLS</sequence>
<dbReference type="PROSITE" id="PS00678">
    <property type="entry name" value="WD_REPEATS_1"/>
    <property type="match status" value="1"/>
</dbReference>
<dbReference type="PROSITE" id="PS50082">
    <property type="entry name" value="WD_REPEATS_2"/>
    <property type="match status" value="1"/>
</dbReference>
<comment type="caution">
    <text evidence="8">The sequence shown here is derived from an EMBL/GenBank/DDBJ whole genome shotgun (WGS) entry which is preliminary data.</text>
</comment>
<dbReference type="GO" id="GO:2000001">
    <property type="term" value="P:regulation of DNA damage checkpoint"/>
    <property type="evidence" value="ECO:0007669"/>
    <property type="project" value="TreeGrafter"/>
</dbReference>
<protein>
    <submittedName>
        <fullName evidence="8">WD repeat-containing protein 76</fullName>
    </submittedName>
</protein>
<dbReference type="Gene3D" id="2.130.10.10">
    <property type="entry name" value="YVTN repeat-like/Quinoprotein amine dehydrogenase"/>
    <property type="match status" value="1"/>
</dbReference>
<dbReference type="InterPro" id="IPR019775">
    <property type="entry name" value="WD40_repeat_CS"/>
</dbReference>
<feature type="region of interest" description="Disordered" evidence="7">
    <location>
        <begin position="35"/>
        <end position="132"/>
    </location>
</feature>
<dbReference type="Pfam" id="PF00400">
    <property type="entry name" value="WD40"/>
    <property type="match status" value="2"/>
</dbReference>
<reference evidence="8" key="2">
    <citation type="journal article" date="2024" name="Plant">
        <title>Genomic evolution and insights into agronomic trait innovations of Sesamum species.</title>
        <authorList>
            <person name="Miao H."/>
            <person name="Wang L."/>
            <person name="Qu L."/>
            <person name="Liu H."/>
            <person name="Sun Y."/>
            <person name="Le M."/>
            <person name="Wang Q."/>
            <person name="Wei S."/>
            <person name="Zheng Y."/>
            <person name="Lin W."/>
            <person name="Duan Y."/>
            <person name="Cao H."/>
            <person name="Xiong S."/>
            <person name="Wang X."/>
            <person name="Wei L."/>
            <person name="Li C."/>
            <person name="Ma Q."/>
            <person name="Ju M."/>
            <person name="Zhao R."/>
            <person name="Li G."/>
            <person name="Mu C."/>
            <person name="Tian Q."/>
            <person name="Mei H."/>
            <person name="Zhang T."/>
            <person name="Gao T."/>
            <person name="Zhang H."/>
        </authorList>
    </citation>
    <scope>NUCLEOTIDE SEQUENCE</scope>
    <source>
        <strain evidence="8">KEN8</strain>
    </source>
</reference>
<organism evidence="8">
    <name type="scientific">Sesamum calycinum</name>
    <dbReference type="NCBI Taxonomy" id="2727403"/>
    <lineage>
        <taxon>Eukaryota</taxon>
        <taxon>Viridiplantae</taxon>
        <taxon>Streptophyta</taxon>
        <taxon>Embryophyta</taxon>
        <taxon>Tracheophyta</taxon>
        <taxon>Spermatophyta</taxon>
        <taxon>Magnoliopsida</taxon>
        <taxon>eudicotyledons</taxon>
        <taxon>Gunneridae</taxon>
        <taxon>Pentapetalae</taxon>
        <taxon>asterids</taxon>
        <taxon>lamiids</taxon>
        <taxon>Lamiales</taxon>
        <taxon>Pedaliaceae</taxon>
        <taxon>Sesamum</taxon>
    </lineage>
</organism>
<evidence type="ECO:0000256" key="6">
    <source>
        <dbReference type="PROSITE-ProRule" id="PRU00221"/>
    </source>
</evidence>
<name>A0AAW2N2D2_9LAMI</name>
<evidence type="ECO:0000256" key="5">
    <source>
        <dbReference type="ARBA" id="ARBA00023125"/>
    </source>
</evidence>
<keyword evidence="2 6" id="KW-0853">WD repeat</keyword>
<dbReference type="InterPro" id="IPR036322">
    <property type="entry name" value="WD40_repeat_dom_sf"/>
</dbReference>
<evidence type="ECO:0000313" key="8">
    <source>
        <dbReference type="EMBL" id="KAL0337657.1"/>
    </source>
</evidence>
<feature type="repeat" description="WD" evidence="6">
    <location>
        <begin position="327"/>
        <end position="362"/>
    </location>
</feature>
<dbReference type="GO" id="GO:0003677">
    <property type="term" value="F:DNA binding"/>
    <property type="evidence" value="ECO:0007669"/>
    <property type="project" value="UniProtKB-KW"/>
</dbReference>
<gene>
    <name evidence="8" type="ORF">Scaly_2040800</name>
</gene>
<dbReference type="PANTHER" id="PTHR14773">
    <property type="entry name" value="WD REPEAT-CONTAINING PROTEIN 76"/>
    <property type="match status" value="1"/>
</dbReference>
<keyword evidence="4" id="KW-0227">DNA damage</keyword>
<evidence type="ECO:0000256" key="1">
    <source>
        <dbReference type="ARBA" id="ARBA00005434"/>
    </source>
</evidence>
<dbReference type="GO" id="GO:0005634">
    <property type="term" value="C:nucleus"/>
    <property type="evidence" value="ECO:0007669"/>
    <property type="project" value="TreeGrafter"/>
</dbReference>
<evidence type="ECO:0000256" key="3">
    <source>
        <dbReference type="ARBA" id="ARBA00022737"/>
    </source>
</evidence>
<dbReference type="AlphaFoldDB" id="A0AAW2N2D2"/>
<dbReference type="PANTHER" id="PTHR14773:SF0">
    <property type="entry name" value="WD REPEAT-CONTAINING PROTEIN 76"/>
    <property type="match status" value="1"/>
</dbReference>
<dbReference type="PROSITE" id="PS50294">
    <property type="entry name" value="WD_REPEATS_REGION"/>
    <property type="match status" value="1"/>
</dbReference>
<proteinExistence type="inferred from homology"/>
<evidence type="ECO:0000256" key="7">
    <source>
        <dbReference type="SAM" id="MobiDB-lite"/>
    </source>
</evidence>
<dbReference type="SUPFAM" id="SSF50978">
    <property type="entry name" value="WD40 repeat-like"/>
    <property type="match status" value="1"/>
</dbReference>
<evidence type="ECO:0000256" key="4">
    <source>
        <dbReference type="ARBA" id="ARBA00022763"/>
    </source>
</evidence>
<dbReference type="InterPro" id="IPR015943">
    <property type="entry name" value="WD40/YVTN_repeat-like_dom_sf"/>
</dbReference>
<dbReference type="InterPro" id="IPR001680">
    <property type="entry name" value="WD40_rpt"/>
</dbReference>
<dbReference type="GO" id="GO:0006974">
    <property type="term" value="P:DNA damage response"/>
    <property type="evidence" value="ECO:0007669"/>
    <property type="project" value="UniProtKB-KW"/>
</dbReference>